<proteinExistence type="predicted"/>
<dbReference type="EMBL" id="UOGB01000013">
    <property type="protein sequence ID" value="VAX15282.1"/>
    <property type="molecule type" value="Genomic_DNA"/>
</dbReference>
<gene>
    <name evidence="1" type="ORF">MNBD_NITROSPINAE03-562</name>
</gene>
<dbReference type="AlphaFoldDB" id="A0A3B1BGQ6"/>
<protein>
    <submittedName>
        <fullName evidence="1">Uncharacterized protein</fullName>
    </submittedName>
</protein>
<organism evidence="1">
    <name type="scientific">hydrothermal vent metagenome</name>
    <dbReference type="NCBI Taxonomy" id="652676"/>
    <lineage>
        <taxon>unclassified sequences</taxon>
        <taxon>metagenomes</taxon>
        <taxon>ecological metagenomes</taxon>
    </lineage>
</organism>
<reference evidence="1" key="1">
    <citation type="submission" date="2018-06" db="EMBL/GenBank/DDBJ databases">
        <authorList>
            <person name="Zhirakovskaya E."/>
        </authorList>
    </citation>
    <scope>NUCLEOTIDE SEQUENCE</scope>
</reference>
<accession>A0A3B1BGQ6</accession>
<name>A0A3B1BGQ6_9ZZZZ</name>
<evidence type="ECO:0000313" key="1">
    <source>
        <dbReference type="EMBL" id="VAX15282.1"/>
    </source>
</evidence>
<sequence length="121" mass="13600">MKAKNELTAMDSYVSELVEVTKLAISEAAKKNHATVGQADIVQYAESVKKIHESLLKNLAQAGSHSKVILQFLSQWNNLALGVFYSSDIAKKEKALSKRQYDIFVNSLEEIIKYGKRHFGR</sequence>